<evidence type="ECO:0000313" key="9">
    <source>
        <dbReference type="Proteomes" id="UP000324575"/>
    </source>
</evidence>
<comment type="similarity">
    <text evidence="2">Belongs to the SusD family.</text>
</comment>
<dbReference type="EMBL" id="SNRX01000002">
    <property type="protein sequence ID" value="KAA6303304.1"/>
    <property type="molecule type" value="Genomic_DNA"/>
</dbReference>
<accession>A0A5M8P4K3</accession>
<evidence type="ECO:0000256" key="1">
    <source>
        <dbReference type="ARBA" id="ARBA00004442"/>
    </source>
</evidence>
<dbReference type="AlphaFoldDB" id="A0A5M8P4K3"/>
<organism evidence="7 9">
    <name type="scientific">Candidatus Ordinivivax streblomastigis</name>
    <dbReference type="NCBI Taxonomy" id="2540710"/>
    <lineage>
        <taxon>Bacteria</taxon>
        <taxon>Pseudomonadati</taxon>
        <taxon>Bacteroidota</taxon>
        <taxon>Bacteroidia</taxon>
        <taxon>Bacteroidales</taxon>
        <taxon>Candidatus Ordinivivax</taxon>
    </lineage>
</organism>
<evidence type="ECO:0000256" key="3">
    <source>
        <dbReference type="ARBA" id="ARBA00022729"/>
    </source>
</evidence>
<dbReference type="SUPFAM" id="SSF48452">
    <property type="entry name" value="TPR-like"/>
    <property type="match status" value="1"/>
</dbReference>
<dbReference type="InterPro" id="IPR011990">
    <property type="entry name" value="TPR-like_helical_dom_sf"/>
</dbReference>
<evidence type="ECO:0000256" key="4">
    <source>
        <dbReference type="ARBA" id="ARBA00023136"/>
    </source>
</evidence>
<keyword evidence="5" id="KW-0998">Cell outer membrane</keyword>
<keyword evidence="3" id="KW-0732">Signal</keyword>
<sequence length="575" mass="65112">MEKIFDKTIVKMTLWFFCLLSVACFVSCEDMLKTETDHYLNTDGHELNSPNDTLYSMVGILRKMQTIADRYVLVGELRGDLLDVTENADMDLQAIHDFDFGMESKNPYLSSKEYYDIINNCNFFIKRVNETTSSPKDVMEKELAAVTTIRTWVYMQLILNYGTACYYEDPILTIAGMNKIKNDPDAWINDLNVLLERVQDSLWKARTVQSTKGNPAYQGITNITKAFIPAALVLGDLFLYTGQPDMAAIQYNSYLYSNGINITGRYLRWGDAGFDSYTINRNSSEIISSIFSTTENGSGSQLMTWCYPIEWSNTVAEVKCTYQLKPSKASMDLWNRQEYAFLPNNVIAHDSLIYTTGDLRGTFKENYTRPPYASGSLSDSYAYFLVSEGDSLPFIHKYGAQDGNNYVNQSYIYRAGLVYLRYAEALNRLGKPSLAFAALKYGISNEVLADPAKVNPAEVTPTPEYCYFQPSSTSSLFSMGIHSRGSGASQFNTYYQFPATCTTLVDSIQFVDEKICDELAVETAFEGNRFQDLMRFAKIYGPEFLAKRVAARRGTVDAILQAKLMDDKNWYLPKD</sequence>
<evidence type="ECO:0000256" key="2">
    <source>
        <dbReference type="ARBA" id="ARBA00006275"/>
    </source>
</evidence>
<feature type="domain" description="RagB/SusD" evidence="6">
    <location>
        <begin position="394"/>
        <end position="540"/>
    </location>
</feature>
<protein>
    <recommendedName>
        <fullName evidence="6">RagB/SusD domain-containing protein</fullName>
    </recommendedName>
</protein>
<name>A0A5M8P4K3_9BACT</name>
<dbReference type="InterPro" id="IPR012944">
    <property type="entry name" value="SusD_RagB_dom"/>
</dbReference>
<dbReference type="PROSITE" id="PS51257">
    <property type="entry name" value="PROKAR_LIPOPROTEIN"/>
    <property type="match status" value="1"/>
</dbReference>
<dbReference type="Proteomes" id="UP000324575">
    <property type="component" value="Unassembled WGS sequence"/>
</dbReference>
<evidence type="ECO:0000259" key="6">
    <source>
        <dbReference type="Pfam" id="PF07980"/>
    </source>
</evidence>
<dbReference type="GO" id="GO:0009279">
    <property type="term" value="C:cell outer membrane"/>
    <property type="evidence" value="ECO:0007669"/>
    <property type="project" value="UniProtKB-SubCell"/>
</dbReference>
<keyword evidence="4" id="KW-0472">Membrane</keyword>
<dbReference type="EMBL" id="SNRX01000002">
    <property type="protein sequence ID" value="KAA6303343.1"/>
    <property type="molecule type" value="Genomic_DNA"/>
</dbReference>
<gene>
    <name evidence="7" type="ORF">EZS26_000464</name>
    <name evidence="8" type="ORF">EZS26_000503</name>
</gene>
<reference evidence="7 9" key="1">
    <citation type="submission" date="2019-03" db="EMBL/GenBank/DDBJ databases">
        <title>Single cell metagenomics reveals metabolic interactions within the superorganism composed of flagellate Streblomastix strix and complex community of Bacteroidetes bacteria on its surface.</title>
        <authorList>
            <person name="Treitli S.C."/>
            <person name="Kolisko M."/>
            <person name="Husnik F."/>
            <person name="Keeling P."/>
            <person name="Hampl V."/>
        </authorList>
    </citation>
    <scope>NUCLEOTIDE SEQUENCE [LARGE SCALE GENOMIC DNA]</scope>
    <source>
        <strain evidence="7">St1</strain>
    </source>
</reference>
<dbReference type="Pfam" id="PF07980">
    <property type="entry name" value="SusD_RagB"/>
    <property type="match status" value="1"/>
</dbReference>
<comment type="caution">
    <text evidence="7">The sequence shown here is derived from an EMBL/GenBank/DDBJ whole genome shotgun (WGS) entry which is preliminary data.</text>
</comment>
<comment type="subcellular location">
    <subcellularLocation>
        <location evidence="1">Cell outer membrane</location>
    </subcellularLocation>
</comment>
<evidence type="ECO:0000256" key="5">
    <source>
        <dbReference type="ARBA" id="ARBA00023237"/>
    </source>
</evidence>
<evidence type="ECO:0000313" key="7">
    <source>
        <dbReference type="EMBL" id="KAA6303304.1"/>
    </source>
</evidence>
<evidence type="ECO:0000313" key="8">
    <source>
        <dbReference type="EMBL" id="KAA6303343.1"/>
    </source>
</evidence>
<dbReference type="Gene3D" id="1.25.40.390">
    <property type="match status" value="1"/>
</dbReference>
<proteinExistence type="inferred from homology"/>